<feature type="compositionally biased region" description="Low complexity" evidence="11">
    <location>
        <begin position="469"/>
        <end position="479"/>
    </location>
</feature>
<comment type="subcellular location">
    <subcellularLocation>
        <location evidence="7">Cytoplasm</location>
    </subcellularLocation>
    <subcellularLocation>
        <location evidence="7">Nucleus</location>
    </subcellularLocation>
</comment>
<dbReference type="InterPro" id="IPR019467">
    <property type="entry name" value="Hat1_N"/>
</dbReference>
<dbReference type="InterPro" id="IPR016181">
    <property type="entry name" value="Acyl_CoA_acyltransferase"/>
</dbReference>
<evidence type="ECO:0000256" key="3">
    <source>
        <dbReference type="ARBA" id="ARBA00021268"/>
    </source>
</evidence>
<dbReference type="PANTHER" id="PTHR12046">
    <property type="entry name" value="HISTONE ACETYLTRANSFERASE TYPE B CATALYTIC SUBUNIT"/>
    <property type="match status" value="1"/>
</dbReference>
<reference evidence="13 14" key="1">
    <citation type="submission" date="2021-07" db="EMBL/GenBank/DDBJ databases">
        <title>Genome data of Colletotrichum spaethianum.</title>
        <authorList>
            <person name="Utami Y.D."/>
            <person name="Hiruma K."/>
        </authorList>
    </citation>
    <scope>NUCLEOTIDE SEQUENCE [LARGE SCALE GENOMIC DNA]</scope>
    <source>
        <strain evidence="13 14">MAFF 242679</strain>
    </source>
</reference>
<dbReference type="EMBL" id="BPPX01000055">
    <property type="protein sequence ID" value="GJC90492.1"/>
    <property type="molecule type" value="Genomic_DNA"/>
</dbReference>
<keyword evidence="5 7" id="KW-0012">Acyltransferase</keyword>
<dbReference type="PIRSF" id="PIRSF038084">
    <property type="entry name" value="HAT-B_cat"/>
    <property type="match status" value="1"/>
</dbReference>
<accession>A0AA37LZE9</accession>
<dbReference type="Pfam" id="PF10394">
    <property type="entry name" value="Hat1_N"/>
    <property type="match status" value="1"/>
</dbReference>
<comment type="caution">
    <text evidence="13">The sequence shown here is derived from an EMBL/GenBank/DDBJ whole genome shotgun (WGS) entry which is preliminary data.</text>
</comment>
<feature type="domain" description="Histone acetyl transferase HAT1 N-terminal" evidence="12">
    <location>
        <begin position="28"/>
        <end position="183"/>
    </location>
</feature>
<feature type="binding site" evidence="9">
    <location>
        <position position="312"/>
    </location>
    <ligand>
        <name>acetyl-CoA</name>
        <dbReference type="ChEBI" id="CHEBI:57288"/>
    </ligand>
</feature>
<evidence type="ECO:0000256" key="9">
    <source>
        <dbReference type="PIRSR" id="PIRSR038084-2"/>
    </source>
</evidence>
<organism evidence="13 14">
    <name type="scientific">Colletotrichum liriopes</name>
    <dbReference type="NCBI Taxonomy" id="708192"/>
    <lineage>
        <taxon>Eukaryota</taxon>
        <taxon>Fungi</taxon>
        <taxon>Dikarya</taxon>
        <taxon>Ascomycota</taxon>
        <taxon>Pezizomycotina</taxon>
        <taxon>Sordariomycetes</taxon>
        <taxon>Hypocreomycetidae</taxon>
        <taxon>Glomerellales</taxon>
        <taxon>Glomerellaceae</taxon>
        <taxon>Colletotrichum</taxon>
        <taxon>Colletotrichum spaethianum species complex</taxon>
    </lineage>
</organism>
<gene>
    <name evidence="13" type="ORF">ColLi_13330</name>
</gene>
<dbReference type="EC" id="2.3.1.48" evidence="2 7"/>
<feature type="active site" description="Proton donor/acceptor" evidence="8">
    <location>
        <position position="309"/>
    </location>
</feature>
<proteinExistence type="inferred from homology"/>
<evidence type="ECO:0000313" key="13">
    <source>
        <dbReference type="EMBL" id="GJC90492.1"/>
    </source>
</evidence>
<evidence type="ECO:0000256" key="5">
    <source>
        <dbReference type="ARBA" id="ARBA00023315"/>
    </source>
</evidence>
<evidence type="ECO:0000256" key="2">
    <source>
        <dbReference type="ARBA" id="ARBA00013184"/>
    </source>
</evidence>
<comment type="similarity">
    <text evidence="1 7">Belongs to the HAT1 family.</text>
</comment>
<evidence type="ECO:0000256" key="7">
    <source>
        <dbReference type="PIRNR" id="PIRNR038084"/>
    </source>
</evidence>
<dbReference type="GO" id="GO:0000781">
    <property type="term" value="C:chromosome, telomeric region"/>
    <property type="evidence" value="ECO:0007669"/>
    <property type="project" value="GOC"/>
</dbReference>
<name>A0AA37LZE9_9PEZI</name>
<dbReference type="InterPro" id="IPR017380">
    <property type="entry name" value="Hist_AcTrfase_B-typ_cat-su"/>
</dbReference>
<dbReference type="Gene3D" id="3.40.630.30">
    <property type="match status" value="1"/>
</dbReference>
<dbReference type="GO" id="GO:0031509">
    <property type="term" value="P:subtelomeric heterochromatin formation"/>
    <property type="evidence" value="ECO:0007669"/>
    <property type="project" value="InterPro"/>
</dbReference>
<keyword evidence="7" id="KW-0963">Cytoplasm</keyword>
<evidence type="ECO:0000256" key="6">
    <source>
        <dbReference type="ARBA" id="ARBA00048017"/>
    </source>
</evidence>
<dbReference type="GO" id="GO:0004402">
    <property type="term" value="F:histone acetyltransferase activity"/>
    <property type="evidence" value="ECO:0007669"/>
    <property type="project" value="UniProtKB-UniRule"/>
</dbReference>
<dbReference type="SUPFAM" id="SSF55729">
    <property type="entry name" value="Acyl-CoA N-acyltransferases (Nat)"/>
    <property type="match status" value="1"/>
</dbReference>
<evidence type="ECO:0000256" key="8">
    <source>
        <dbReference type="PIRSR" id="PIRSR038084-1"/>
    </source>
</evidence>
<feature type="region of interest" description="Interaction with histone H4 N-terminus" evidence="9">
    <location>
        <begin position="237"/>
        <end position="239"/>
    </location>
</feature>
<dbReference type="GO" id="GO:0005737">
    <property type="term" value="C:cytoplasm"/>
    <property type="evidence" value="ECO:0007669"/>
    <property type="project" value="UniProtKB-SubCell"/>
</dbReference>
<evidence type="ECO:0000256" key="10">
    <source>
        <dbReference type="PIRSR" id="PIRSR038084-3"/>
    </source>
</evidence>
<dbReference type="InterPro" id="IPR037113">
    <property type="entry name" value="Hat1_N_sf"/>
</dbReference>
<dbReference type="Pfam" id="PF21184">
    <property type="entry name" value="HAT1_C_fung"/>
    <property type="match status" value="1"/>
</dbReference>
<feature type="region of interest" description="Interaction with histone H4 N-terminus" evidence="9">
    <location>
        <begin position="64"/>
        <end position="66"/>
    </location>
</feature>
<dbReference type="Gene3D" id="3.90.360.10">
    <property type="entry name" value="Histone acetyl transferase 1 (HAT1), N-terminal domain"/>
    <property type="match status" value="1"/>
</dbReference>
<feature type="site" description="Interaction with histone H4 N-terminus" evidence="10">
    <location>
        <position position="208"/>
    </location>
</feature>
<comment type="catalytic activity">
    <reaction evidence="6 7">
        <text>L-lysyl-[protein] + acetyl-CoA = N(6)-acetyl-L-lysyl-[protein] + CoA + H(+)</text>
        <dbReference type="Rhea" id="RHEA:45948"/>
        <dbReference type="Rhea" id="RHEA-COMP:9752"/>
        <dbReference type="Rhea" id="RHEA-COMP:10731"/>
        <dbReference type="ChEBI" id="CHEBI:15378"/>
        <dbReference type="ChEBI" id="CHEBI:29969"/>
        <dbReference type="ChEBI" id="CHEBI:57287"/>
        <dbReference type="ChEBI" id="CHEBI:57288"/>
        <dbReference type="ChEBI" id="CHEBI:61930"/>
        <dbReference type="EC" id="2.3.1.48"/>
    </reaction>
</comment>
<dbReference type="Proteomes" id="UP001055172">
    <property type="component" value="Unassembled WGS sequence"/>
</dbReference>
<sequence>MAETDECTFSNTLDSSLSQQSLTNILGSANATESLNISLIAPAAGAIKTIASFNPKFTYSIFGDDERIFGYKDLKIDLRYRTFDMRPNVKVSYGKKFQSVGETEAADVDATLKAHLPLVAFESAREFNTGAQSQPDGWAPPGTLHSSFEGQDGTYEVWKGCLADPAVRQIVTRVEALVPMFIEGGSYISRETDNEEDPWKVPEDANRWTVFFLYRKQTSVETSDKASYTFVGYATVYRFFCFRPPTPPSSEWDLPKEEFNLLEELPCRSRLSQFLVLPPFQGKGIGARLYKTIFEHYYSSPQTLELTVEDPNEAFDDMRDLADLTFLRSLPEFSNVKINTSIALPSPPSGTVPKNLVDLELLRNLRQKTKIVERQFKRLIEMQTMSQLPASVKVGFGEEQKAKPTKGERHHYHLWQLFVKQRLYRQNADVLGQLDQSERSEKLNEALGSVELEYARLLDWHARWEKHAAAASAAGAESSSSKRKSVDDAEDQGASKKVRVEDA</sequence>
<keyword evidence="14" id="KW-1185">Reference proteome</keyword>
<evidence type="ECO:0000259" key="12">
    <source>
        <dbReference type="Pfam" id="PF10394"/>
    </source>
</evidence>
<evidence type="ECO:0000256" key="4">
    <source>
        <dbReference type="ARBA" id="ARBA00022679"/>
    </source>
</evidence>
<dbReference type="GO" id="GO:0005634">
    <property type="term" value="C:nucleus"/>
    <property type="evidence" value="ECO:0007669"/>
    <property type="project" value="UniProtKB-SubCell"/>
</dbReference>
<dbReference type="AlphaFoldDB" id="A0AA37LZE9"/>
<comment type="function">
    <text evidence="7">Catalytic component of the histone acetylase B (HAT-B) complex. Has intrinsic substrate specificity that modifies lysine in recognition sequence GXGKXG. Involved in DNA double-strand break repair.</text>
</comment>
<feature type="region of interest" description="Disordered" evidence="11">
    <location>
        <begin position="469"/>
        <end position="503"/>
    </location>
</feature>
<comment type="subunit">
    <text evidence="7">Component of the HAT-B complex composed of at least HAT1 and HAT2. The HAT-B complex binds to histone H4 tail.</text>
</comment>
<protein>
    <recommendedName>
        <fullName evidence="3 7">Histone acetyltransferase type B catalytic subunit</fullName>
        <ecNumber evidence="2 7">2.3.1.48</ecNumber>
    </recommendedName>
</protein>
<keyword evidence="7" id="KW-0539">Nucleus</keyword>
<evidence type="ECO:0000313" key="14">
    <source>
        <dbReference type="Proteomes" id="UP001055172"/>
    </source>
</evidence>
<evidence type="ECO:0000256" key="11">
    <source>
        <dbReference type="SAM" id="MobiDB-lite"/>
    </source>
</evidence>
<evidence type="ECO:0000256" key="1">
    <source>
        <dbReference type="ARBA" id="ARBA00010543"/>
    </source>
</evidence>
<keyword evidence="4 7" id="KW-0808">Transferase</keyword>